<protein>
    <submittedName>
        <fullName evidence="2">GNAT family N-acetyltransferase</fullName>
    </submittedName>
</protein>
<keyword evidence="3" id="KW-1185">Reference proteome</keyword>
<dbReference type="InterPro" id="IPR000182">
    <property type="entry name" value="GNAT_dom"/>
</dbReference>
<proteinExistence type="predicted"/>
<dbReference type="RefSeq" id="WP_346762350.1">
    <property type="nucleotide sequence ID" value="NZ_JAUJEB010000012.1"/>
</dbReference>
<evidence type="ECO:0000313" key="2">
    <source>
        <dbReference type="EMBL" id="MDN5217013.1"/>
    </source>
</evidence>
<dbReference type="Proteomes" id="UP001172083">
    <property type="component" value="Unassembled WGS sequence"/>
</dbReference>
<name>A0ABT8LHK1_9BACT</name>
<dbReference type="PROSITE" id="PS51186">
    <property type="entry name" value="GNAT"/>
    <property type="match status" value="1"/>
</dbReference>
<feature type="domain" description="N-acetyltransferase" evidence="1">
    <location>
        <begin position="4"/>
        <end position="153"/>
    </location>
</feature>
<dbReference type="CDD" id="cd04301">
    <property type="entry name" value="NAT_SF"/>
    <property type="match status" value="1"/>
</dbReference>
<reference evidence="2" key="1">
    <citation type="submission" date="2023-06" db="EMBL/GenBank/DDBJ databases">
        <title>Genomic of Agaribacillus aureum.</title>
        <authorList>
            <person name="Wang G."/>
        </authorList>
    </citation>
    <scope>NUCLEOTIDE SEQUENCE</scope>
    <source>
        <strain evidence="2">BMA12</strain>
    </source>
</reference>
<organism evidence="2 3">
    <name type="scientific">Agaribacillus aureus</name>
    <dbReference type="NCBI Taxonomy" id="3051825"/>
    <lineage>
        <taxon>Bacteria</taxon>
        <taxon>Pseudomonadati</taxon>
        <taxon>Bacteroidota</taxon>
        <taxon>Cytophagia</taxon>
        <taxon>Cytophagales</taxon>
        <taxon>Splendidivirgaceae</taxon>
        <taxon>Agaribacillus</taxon>
    </lineage>
</organism>
<evidence type="ECO:0000259" key="1">
    <source>
        <dbReference type="PROSITE" id="PS51186"/>
    </source>
</evidence>
<dbReference type="Pfam" id="PF00583">
    <property type="entry name" value="Acetyltransf_1"/>
    <property type="match status" value="1"/>
</dbReference>
<comment type="caution">
    <text evidence="2">The sequence shown here is derived from an EMBL/GenBank/DDBJ whole genome shotgun (WGS) entry which is preliminary data.</text>
</comment>
<evidence type="ECO:0000313" key="3">
    <source>
        <dbReference type="Proteomes" id="UP001172083"/>
    </source>
</evidence>
<dbReference type="InterPro" id="IPR016181">
    <property type="entry name" value="Acyl_CoA_acyltransferase"/>
</dbReference>
<sequence length="153" mass="17584">MQNTEIKQLTKHDLTDFQQLVVLFMEVFEHEGNTIPGAPYLKRLLARDDFIAFVVKIDDTVVGGLTAYELRKYYSEISEIFIYDIAVQPKFQRKGLGKRLLSALRDYCGTSKINEIFVAADQDDQQAVDFYHTTGGRAERVLHFNYLAGKQQL</sequence>
<dbReference type="Gene3D" id="3.40.630.30">
    <property type="match status" value="1"/>
</dbReference>
<accession>A0ABT8LHK1</accession>
<gene>
    <name evidence="2" type="ORF">QQ020_33390</name>
</gene>
<dbReference type="EMBL" id="JAUJEB010000012">
    <property type="protein sequence ID" value="MDN5217013.1"/>
    <property type="molecule type" value="Genomic_DNA"/>
</dbReference>
<dbReference type="SUPFAM" id="SSF55729">
    <property type="entry name" value="Acyl-CoA N-acyltransferases (Nat)"/>
    <property type="match status" value="1"/>
</dbReference>